<evidence type="ECO:0000313" key="3">
    <source>
        <dbReference type="Proteomes" id="UP001210380"/>
    </source>
</evidence>
<dbReference type="Proteomes" id="UP001210380">
    <property type="component" value="Unassembled WGS sequence"/>
</dbReference>
<feature type="region of interest" description="Disordered" evidence="1">
    <location>
        <begin position="34"/>
        <end position="66"/>
    </location>
</feature>
<keyword evidence="3" id="KW-1185">Reference proteome</keyword>
<evidence type="ECO:0000313" key="2">
    <source>
        <dbReference type="EMBL" id="MDA3628560.1"/>
    </source>
</evidence>
<evidence type="ECO:0000256" key="1">
    <source>
        <dbReference type="SAM" id="MobiDB-lite"/>
    </source>
</evidence>
<accession>A0ABT4V3M8</accession>
<organism evidence="2 3">
    <name type="scientific">Saccharopolyspora oryzae</name>
    <dbReference type="NCBI Taxonomy" id="2997343"/>
    <lineage>
        <taxon>Bacteria</taxon>
        <taxon>Bacillati</taxon>
        <taxon>Actinomycetota</taxon>
        <taxon>Actinomycetes</taxon>
        <taxon>Pseudonocardiales</taxon>
        <taxon>Pseudonocardiaceae</taxon>
        <taxon>Saccharopolyspora</taxon>
    </lineage>
</organism>
<dbReference type="EMBL" id="JAQGLA010000048">
    <property type="protein sequence ID" value="MDA3628560.1"/>
    <property type="molecule type" value="Genomic_DNA"/>
</dbReference>
<protein>
    <submittedName>
        <fullName evidence="2">Uncharacterized protein</fullName>
    </submittedName>
</protein>
<sequence length="85" mass="9020">MALSTQITEPTPTTDWFAEPLAAIIRLFSAQLPDVPESSENPDATTNTLPPPTSEWPDWAPPAAGETVDTSLATPAFIPVARMAS</sequence>
<reference evidence="2 3" key="1">
    <citation type="submission" date="2022-11" db="EMBL/GenBank/DDBJ databases">
        <title>Draft genome sequence of Saccharopolyspora sp. WRP15-2 isolated from rhizosphere soils of wild rice in Thailand.</title>
        <authorList>
            <person name="Duangmal K."/>
            <person name="Kammanee S."/>
            <person name="Muangham S."/>
        </authorList>
    </citation>
    <scope>NUCLEOTIDE SEQUENCE [LARGE SCALE GENOMIC DNA]</scope>
    <source>
        <strain evidence="2 3">WRP15-2</strain>
    </source>
</reference>
<name>A0ABT4V3M8_9PSEU</name>
<proteinExistence type="predicted"/>
<dbReference type="RefSeq" id="WP_270951466.1">
    <property type="nucleotide sequence ID" value="NZ_JAQGLA010000048.1"/>
</dbReference>
<feature type="compositionally biased region" description="Polar residues" evidence="1">
    <location>
        <begin position="38"/>
        <end position="48"/>
    </location>
</feature>
<gene>
    <name evidence="2" type="ORF">OU415_24220</name>
</gene>
<comment type="caution">
    <text evidence="2">The sequence shown here is derived from an EMBL/GenBank/DDBJ whole genome shotgun (WGS) entry which is preliminary data.</text>
</comment>